<organism evidence="2 3">
    <name type="scientific">Nannocystis pusilla</name>
    <dbReference type="NCBI Taxonomy" id="889268"/>
    <lineage>
        <taxon>Bacteria</taxon>
        <taxon>Pseudomonadati</taxon>
        <taxon>Myxococcota</taxon>
        <taxon>Polyangia</taxon>
        <taxon>Nannocystales</taxon>
        <taxon>Nannocystaceae</taxon>
        <taxon>Nannocystis</taxon>
    </lineage>
</organism>
<sequence>MRSLDFAVALAALLACNGEPGTTETTVSTGTATTTTSTSPGTTAPTGDLTTTTGGTATGGMTSAPTTSTSTTATTEPATSTTGPATSTTEPATSTTSSTATATTDDTGAVDPQCAPATGDYGECAAVLGFAFDGTECTLRSGCSCAPDCDKFFPSAAACALSCAAADHCNPDKFDGAGLAKPPITQGTHCDGVYMCPGADPELKQAYQTIFPLLTCEPGDFPCSENGEHCMGLLSGTLGPEEWAKMCAASLLPNSGPFICTVFGP</sequence>
<evidence type="ECO:0000313" key="3">
    <source>
        <dbReference type="Proteomes" id="UP001150924"/>
    </source>
</evidence>
<gene>
    <name evidence="2" type="ORF">OV079_10070</name>
</gene>
<feature type="region of interest" description="Disordered" evidence="1">
    <location>
        <begin position="19"/>
        <end position="110"/>
    </location>
</feature>
<keyword evidence="3" id="KW-1185">Reference proteome</keyword>
<evidence type="ECO:0000313" key="2">
    <source>
        <dbReference type="EMBL" id="MCY1005908.1"/>
    </source>
</evidence>
<feature type="compositionally biased region" description="Low complexity" evidence="1">
    <location>
        <begin position="19"/>
        <end position="109"/>
    </location>
</feature>
<protein>
    <submittedName>
        <fullName evidence="2">Uncharacterized protein</fullName>
    </submittedName>
</protein>
<evidence type="ECO:0000256" key="1">
    <source>
        <dbReference type="SAM" id="MobiDB-lite"/>
    </source>
</evidence>
<dbReference type="PROSITE" id="PS51257">
    <property type="entry name" value="PROKAR_LIPOPROTEIN"/>
    <property type="match status" value="1"/>
</dbReference>
<comment type="caution">
    <text evidence="2">The sequence shown here is derived from an EMBL/GenBank/DDBJ whole genome shotgun (WGS) entry which is preliminary data.</text>
</comment>
<reference evidence="2" key="1">
    <citation type="submission" date="2022-11" db="EMBL/GenBank/DDBJ databases">
        <title>Minimal conservation of predation-associated metabolite biosynthetic gene clusters underscores biosynthetic potential of Myxococcota including descriptions for ten novel species: Archangium lansinium sp. nov., Myxococcus landrumus sp. nov., Nannocystis bai.</title>
        <authorList>
            <person name="Ahearne A."/>
            <person name="Stevens C."/>
            <person name="Phillips K."/>
        </authorList>
    </citation>
    <scope>NUCLEOTIDE SEQUENCE</scope>
    <source>
        <strain evidence="2">Na p29</strain>
    </source>
</reference>
<dbReference type="AlphaFoldDB" id="A0A9X3IXK1"/>
<dbReference type="RefSeq" id="WP_267767811.1">
    <property type="nucleotide sequence ID" value="NZ_JAPNKE010000002.1"/>
</dbReference>
<proteinExistence type="predicted"/>
<name>A0A9X3IXK1_9BACT</name>
<accession>A0A9X3IXK1</accession>
<dbReference type="EMBL" id="JAPNKE010000002">
    <property type="protein sequence ID" value="MCY1005908.1"/>
    <property type="molecule type" value="Genomic_DNA"/>
</dbReference>
<dbReference type="Proteomes" id="UP001150924">
    <property type="component" value="Unassembled WGS sequence"/>
</dbReference>